<gene>
    <name evidence="2" type="ORF">NQ317_014788</name>
</gene>
<evidence type="ECO:0000313" key="3">
    <source>
        <dbReference type="Proteomes" id="UP001162164"/>
    </source>
</evidence>
<keyword evidence="1" id="KW-0406">Ion transport</keyword>
<dbReference type="PANTHER" id="PTHR11878">
    <property type="entry name" value="SODIUM/CALCIUM EXCHANGER"/>
    <property type="match status" value="1"/>
</dbReference>
<protein>
    <submittedName>
        <fullName evidence="2">Uncharacterized protein</fullName>
    </submittedName>
</protein>
<dbReference type="EMBL" id="JAPWTJ010000967">
    <property type="protein sequence ID" value="KAJ8974583.1"/>
    <property type="molecule type" value="Genomic_DNA"/>
</dbReference>
<reference evidence="2" key="1">
    <citation type="journal article" date="2023" name="Insect Mol. Biol.">
        <title>Genome sequencing provides insights into the evolution of gene families encoding plant cell wall-degrading enzymes in longhorned beetles.</title>
        <authorList>
            <person name="Shin N.R."/>
            <person name="Okamura Y."/>
            <person name="Kirsch R."/>
            <person name="Pauchet Y."/>
        </authorList>
    </citation>
    <scope>NUCLEOTIDE SEQUENCE</scope>
    <source>
        <strain evidence="2">MMC_N1</strain>
    </source>
</reference>
<name>A0ABQ9J8Z5_9CUCU</name>
<dbReference type="PANTHER" id="PTHR11878:SF65">
    <property type="entry name" value="NA_CA-EXCHANGE PROTEIN, ISOFORM G"/>
    <property type="match status" value="1"/>
</dbReference>
<keyword evidence="3" id="KW-1185">Reference proteome</keyword>
<accession>A0ABQ9J8Z5</accession>
<keyword evidence="1" id="KW-0813">Transport</keyword>
<proteinExistence type="predicted"/>
<comment type="caution">
    <text evidence="2">The sequence shown here is derived from an EMBL/GenBank/DDBJ whole genome shotgun (WGS) entry which is preliminary data.</text>
</comment>
<organism evidence="2 3">
    <name type="scientific">Molorchus minor</name>
    <dbReference type="NCBI Taxonomy" id="1323400"/>
    <lineage>
        <taxon>Eukaryota</taxon>
        <taxon>Metazoa</taxon>
        <taxon>Ecdysozoa</taxon>
        <taxon>Arthropoda</taxon>
        <taxon>Hexapoda</taxon>
        <taxon>Insecta</taxon>
        <taxon>Pterygota</taxon>
        <taxon>Neoptera</taxon>
        <taxon>Endopterygota</taxon>
        <taxon>Coleoptera</taxon>
        <taxon>Polyphaga</taxon>
        <taxon>Cucujiformia</taxon>
        <taxon>Chrysomeloidea</taxon>
        <taxon>Cerambycidae</taxon>
        <taxon>Lamiinae</taxon>
        <taxon>Monochamini</taxon>
        <taxon>Molorchus</taxon>
    </lineage>
</organism>
<evidence type="ECO:0000313" key="2">
    <source>
        <dbReference type="EMBL" id="KAJ8974583.1"/>
    </source>
</evidence>
<dbReference type="Proteomes" id="UP001162164">
    <property type="component" value="Unassembled WGS sequence"/>
</dbReference>
<evidence type="ECO:0000256" key="1">
    <source>
        <dbReference type="ARBA" id="ARBA00023065"/>
    </source>
</evidence>
<dbReference type="InterPro" id="IPR051171">
    <property type="entry name" value="CaCA"/>
</dbReference>
<sequence>MRLTNTVDKLVQRANASLLIGTSSWKEQFIEAVTVSSSDEEEEKEPSKMDYFLHIITLFWKIIFAFVPPTELTDEVQFKNSLSKLQKPLY</sequence>